<protein>
    <recommendedName>
        <fullName evidence="3">Dentin sialophosphoprotein-like</fullName>
    </recommendedName>
</protein>
<dbReference type="AlphaFoldDB" id="A0A0A9G312"/>
<proteinExistence type="predicted"/>
<accession>A0A0A9G312</accession>
<evidence type="ECO:0000313" key="2">
    <source>
        <dbReference type="EMBL" id="JAE18897.1"/>
    </source>
</evidence>
<reference evidence="2" key="1">
    <citation type="submission" date="2014-09" db="EMBL/GenBank/DDBJ databases">
        <authorList>
            <person name="Magalhaes I.L.F."/>
            <person name="Oliveira U."/>
            <person name="Santos F.R."/>
            <person name="Vidigal T.H.D.A."/>
            <person name="Brescovit A.D."/>
            <person name="Santos A.J."/>
        </authorList>
    </citation>
    <scope>NUCLEOTIDE SEQUENCE</scope>
    <source>
        <tissue evidence="2">Shoot tissue taken approximately 20 cm above the soil surface</tissue>
    </source>
</reference>
<name>A0A0A9G312_ARUDO</name>
<sequence length="420" mass="45436">MESPNNINGDSDDWQAFASSSGQGGGLLTPVGETSSISPEHPSEAISVDLWPVGNADKHSTAPMVNETNDTFDDWQDFATSGQVQNASFSQAGDTMEVSTVSHNEIDVESWFMGNSRETVANGINVISNNWQGFTGSDQSQQNSSNVGGGMMNISFEQHKATDPMQSWVNDSNKEARNTSSTNIESDAFDIWQDFAKSGHQQANLSNAEKEGTSVPPEPAKEIDAMDLWLTSNVKESNNNEVVGRIDGPSDGWQDFASFGQAQRSTKIPGEGHLVKDPPGTEILDLRASSHAEEKNIEQINENNDPFDDWQDFKNSGETSLQVFSDASLLDRPSASRLDAPVEKTVPFDGNFKSNGMQQAGDVDSLSGIWPTKGLDSDATSKPEPANANVETLLSQMHDLSFMLKDELSVPGKPADHSKS</sequence>
<feature type="region of interest" description="Disordered" evidence="1">
    <location>
        <begin position="349"/>
        <end position="385"/>
    </location>
</feature>
<organism evidence="2">
    <name type="scientific">Arundo donax</name>
    <name type="common">Giant reed</name>
    <name type="synonym">Donax arundinaceus</name>
    <dbReference type="NCBI Taxonomy" id="35708"/>
    <lineage>
        <taxon>Eukaryota</taxon>
        <taxon>Viridiplantae</taxon>
        <taxon>Streptophyta</taxon>
        <taxon>Embryophyta</taxon>
        <taxon>Tracheophyta</taxon>
        <taxon>Spermatophyta</taxon>
        <taxon>Magnoliopsida</taxon>
        <taxon>Liliopsida</taxon>
        <taxon>Poales</taxon>
        <taxon>Poaceae</taxon>
        <taxon>PACMAD clade</taxon>
        <taxon>Arundinoideae</taxon>
        <taxon>Arundineae</taxon>
        <taxon>Arundo</taxon>
    </lineage>
</organism>
<reference evidence="2" key="2">
    <citation type="journal article" date="2015" name="Data Brief">
        <title>Shoot transcriptome of the giant reed, Arundo donax.</title>
        <authorList>
            <person name="Barrero R.A."/>
            <person name="Guerrero F.D."/>
            <person name="Moolhuijzen P."/>
            <person name="Goolsby J.A."/>
            <person name="Tidwell J."/>
            <person name="Bellgard S.E."/>
            <person name="Bellgard M.I."/>
        </authorList>
    </citation>
    <scope>NUCLEOTIDE SEQUENCE</scope>
    <source>
        <tissue evidence="2">Shoot tissue taken approximately 20 cm above the soil surface</tissue>
    </source>
</reference>
<evidence type="ECO:0008006" key="3">
    <source>
        <dbReference type="Google" id="ProtNLM"/>
    </source>
</evidence>
<evidence type="ECO:0000256" key="1">
    <source>
        <dbReference type="SAM" id="MobiDB-lite"/>
    </source>
</evidence>
<dbReference type="PANTHER" id="PTHR36308">
    <property type="entry name" value="DENTIN SIALOPHOSPHOPROTEIN-RELATED"/>
    <property type="match status" value="1"/>
</dbReference>
<feature type="region of interest" description="Disordered" evidence="1">
    <location>
        <begin position="1"/>
        <end position="46"/>
    </location>
</feature>
<dbReference type="PANTHER" id="PTHR36308:SF1">
    <property type="entry name" value="DENTIN SIALOPHOSPHOPROTEIN-RELATED"/>
    <property type="match status" value="1"/>
</dbReference>
<dbReference type="EMBL" id="GBRH01178999">
    <property type="protein sequence ID" value="JAE18897.1"/>
    <property type="molecule type" value="Transcribed_RNA"/>
</dbReference>